<dbReference type="KEGG" id="alp:LPB137_10835"/>
<organism evidence="2 3">
    <name type="scientific">Poseidonibacter parvus</name>
    <dbReference type="NCBI Taxonomy" id="1850254"/>
    <lineage>
        <taxon>Bacteria</taxon>
        <taxon>Pseudomonadati</taxon>
        <taxon>Campylobacterota</taxon>
        <taxon>Epsilonproteobacteria</taxon>
        <taxon>Campylobacterales</taxon>
        <taxon>Arcobacteraceae</taxon>
        <taxon>Poseidonibacter</taxon>
    </lineage>
</organism>
<evidence type="ECO:0000313" key="3">
    <source>
        <dbReference type="Proteomes" id="UP000186074"/>
    </source>
</evidence>
<keyword evidence="1" id="KW-0472">Membrane</keyword>
<accession>A0A1P8KP47</accession>
<feature type="transmembrane region" description="Helical" evidence="1">
    <location>
        <begin position="20"/>
        <end position="36"/>
    </location>
</feature>
<dbReference type="STRING" id="1850254.LPB137_10835"/>
<evidence type="ECO:0000256" key="1">
    <source>
        <dbReference type="SAM" id="Phobius"/>
    </source>
</evidence>
<dbReference type="OrthoDB" id="5327097at2"/>
<gene>
    <name evidence="2" type="ORF">LPB137_10835</name>
</gene>
<dbReference type="Proteomes" id="UP000186074">
    <property type="component" value="Chromosome"/>
</dbReference>
<name>A0A1P8KP47_9BACT</name>
<keyword evidence="3" id="KW-1185">Reference proteome</keyword>
<keyword evidence="1" id="KW-1133">Transmembrane helix</keyword>
<dbReference type="AlphaFoldDB" id="A0A1P8KP47"/>
<sequence>MLKSIVNSYCKSSNKVKLQLFILPLFFVYFYLYFYVDYNTKLIRSNEYNLESLKNKKFNKSYLKIINDLQKYLASSKIKIDFIDYKNNNLLIKGKTSILKIKDLINKLENLNNYSNISLLNISKTKNLNIYNFEINTEFKKYYLKKKQKKVSSEIKSKKVEKEIRKTNNKLELKAIVANHILINSTWYSLNDEVLDYKITEVQKNRVLLTNKDKKINLRLHHE</sequence>
<protein>
    <submittedName>
        <fullName evidence="2">Uncharacterized protein</fullName>
    </submittedName>
</protein>
<dbReference type="RefSeq" id="WP_076087924.1">
    <property type="nucleotide sequence ID" value="NZ_CP019070.1"/>
</dbReference>
<evidence type="ECO:0000313" key="2">
    <source>
        <dbReference type="EMBL" id="APW66306.1"/>
    </source>
</evidence>
<dbReference type="EMBL" id="CP019070">
    <property type="protein sequence ID" value="APW66306.1"/>
    <property type="molecule type" value="Genomic_DNA"/>
</dbReference>
<proteinExistence type="predicted"/>
<reference evidence="2 3" key="1">
    <citation type="submission" date="2017-01" db="EMBL/GenBank/DDBJ databases">
        <title>Genome sequencing of Arcobacter sp. LPB0137.</title>
        <authorList>
            <person name="Lee G.-W."/>
            <person name="Yi H."/>
        </authorList>
    </citation>
    <scope>NUCLEOTIDE SEQUENCE [LARGE SCALE GENOMIC DNA]</scope>
    <source>
        <strain evidence="2 3">LPB0137</strain>
    </source>
</reference>
<keyword evidence="1" id="KW-0812">Transmembrane</keyword>